<dbReference type="SUPFAM" id="SSF52172">
    <property type="entry name" value="CheY-like"/>
    <property type="match status" value="1"/>
</dbReference>
<dbReference type="InterPro" id="IPR036890">
    <property type="entry name" value="HATPase_C_sf"/>
</dbReference>
<evidence type="ECO:0000256" key="2">
    <source>
        <dbReference type="ARBA" id="ARBA00012438"/>
    </source>
</evidence>
<dbReference type="InterPro" id="IPR058544">
    <property type="entry name" value="ETR1_N"/>
</dbReference>
<dbReference type="InterPro" id="IPR003661">
    <property type="entry name" value="HisK_dim/P_dom"/>
</dbReference>
<comment type="catalytic activity">
    <reaction evidence="1">
        <text>ATP + protein L-histidine = ADP + protein N-phospho-L-histidine.</text>
        <dbReference type="EC" id="2.7.13.3"/>
    </reaction>
</comment>
<keyword evidence="3 4" id="KW-0597">Phosphoprotein</keyword>
<dbReference type="EC" id="2.7.13.3" evidence="2"/>
<dbReference type="CDD" id="cd00082">
    <property type="entry name" value="HisKA"/>
    <property type="match status" value="1"/>
</dbReference>
<reference evidence="8" key="1">
    <citation type="submission" date="2021-04" db="EMBL/GenBank/DDBJ databases">
        <title>Isolation of p-tert-butylphenol degrading bacteria Sphingobium phenoxybenzoativorans Tas13 from active sludge.</title>
        <authorList>
            <person name="Li Y."/>
        </authorList>
    </citation>
    <scope>NUCLEOTIDE SEQUENCE</scope>
    <source>
        <strain evidence="8">Tas13</strain>
    </source>
</reference>
<sequence length="539" mass="58509">MGNFFNGFLQALPPHGYCLLWWPQLVWTHVISDALIALAYFSIPLALIQFVRRRKDMEFGGIFWLFALFITACGATHVMSIWNLWHGDYGIEALIKVVTAIASIFTAILLWPLLPKLLAMPSPGELTLANRELGARIAERDDALAALKHEVAERRKAEAALLQAQKIEAIGQLTGGIAHDFNNLLQTVSGNMELILNNVQDNPRVSRWAVNAASALDRGKKLTAQLLAFSRTQALELKPIALRPAITDTIDMLHRTLGPQVTLEPDLGAGYWHVIADPTQLELSILNLAINARDAMPGGGILRIMTKPVLIMGDDGDLPPGQYIDIIVSDSGTGMPAEVRDRAFEPFFTTKDQGRGTGLGLSMVFGIARQSGGTVILDSEVGRGTTVTIRLRRAEVADAIDAPGSGGQEFEDQVERLDGIHALLVDDDDEVRTTLLDVLTSLGAQVTEASSGAQAIDLLQTVEPDVAILDFAMPGMTGAETAARISLIQPDLPIVIASGYADTQALRIALGERIAMLHKPFRHHELTSVIRAVLMPESR</sequence>
<organism evidence="8 9">
    <name type="scientific">Sphingobium phenoxybenzoativorans</name>
    <dbReference type="NCBI Taxonomy" id="1592790"/>
    <lineage>
        <taxon>Bacteria</taxon>
        <taxon>Pseudomonadati</taxon>
        <taxon>Pseudomonadota</taxon>
        <taxon>Alphaproteobacteria</taxon>
        <taxon>Sphingomonadales</taxon>
        <taxon>Sphingomonadaceae</taxon>
        <taxon>Sphingobium</taxon>
    </lineage>
</organism>
<dbReference type="EMBL" id="CP073910">
    <property type="protein sequence ID" value="QUT06667.1"/>
    <property type="molecule type" value="Genomic_DNA"/>
</dbReference>
<dbReference type="SMART" id="SM00388">
    <property type="entry name" value="HisKA"/>
    <property type="match status" value="1"/>
</dbReference>
<dbReference type="GO" id="GO:0000155">
    <property type="term" value="F:phosphorelay sensor kinase activity"/>
    <property type="evidence" value="ECO:0007669"/>
    <property type="project" value="InterPro"/>
</dbReference>
<dbReference type="InterPro" id="IPR005467">
    <property type="entry name" value="His_kinase_dom"/>
</dbReference>
<evidence type="ECO:0000256" key="5">
    <source>
        <dbReference type="SAM" id="Phobius"/>
    </source>
</evidence>
<protein>
    <recommendedName>
        <fullName evidence="2">histidine kinase</fullName>
        <ecNumber evidence="2">2.7.13.3</ecNumber>
    </recommendedName>
</protein>
<dbReference type="Proteomes" id="UP000681425">
    <property type="component" value="Chromosome"/>
</dbReference>
<dbReference type="InterPro" id="IPR011006">
    <property type="entry name" value="CheY-like_superfamily"/>
</dbReference>
<name>A0A975KB04_9SPHN</name>
<evidence type="ECO:0000313" key="9">
    <source>
        <dbReference type="Proteomes" id="UP000681425"/>
    </source>
</evidence>
<dbReference type="Gene3D" id="3.40.50.2300">
    <property type="match status" value="1"/>
</dbReference>
<dbReference type="SMART" id="SM00387">
    <property type="entry name" value="HATPase_c"/>
    <property type="match status" value="1"/>
</dbReference>
<dbReference type="PROSITE" id="PS50110">
    <property type="entry name" value="RESPONSE_REGULATORY"/>
    <property type="match status" value="1"/>
</dbReference>
<dbReference type="Pfam" id="PF02518">
    <property type="entry name" value="HATPase_c"/>
    <property type="match status" value="1"/>
</dbReference>
<evidence type="ECO:0000256" key="1">
    <source>
        <dbReference type="ARBA" id="ARBA00000085"/>
    </source>
</evidence>
<dbReference type="SUPFAM" id="SSF55874">
    <property type="entry name" value="ATPase domain of HSP90 chaperone/DNA topoisomerase II/histidine kinase"/>
    <property type="match status" value="1"/>
</dbReference>
<dbReference type="InterPro" id="IPR036097">
    <property type="entry name" value="HisK_dim/P_sf"/>
</dbReference>
<keyword evidence="5" id="KW-0472">Membrane</keyword>
<feature type="domain" description="Response regulatory" evidence="7">
    <location>
        <begin position="421"/>
        <end position="534"/>
    </location>
</feature>
<dbReference type="PRINTS" id="PR00344">
    <property type="entry name" value="BCTRLSENSOR"/>
</dbReference>
<dbReference type="InterPro" id="IPR004358">
    <property type="entry name" value="Sig_transdc_His_kin-like_C"/>
</dbReference>
<feature type="transmembrane region" description="Helical" evidence="5">
    <location>
        <begin position="62"/>
        <end position="82"/>
    </location>
</feature>
<dbReference type="Gene3D" id="1.10.287.130">
    <property type="match status" value="1"/>
</dbReference>
<dbReference type="Pfam" id="PF25487">
    <property type="entry name" value="ETR1_N"/>
    <property type="match status" value="1"/>
</dbReference>
<feature type="transmembrane region" description="Helical" evidence="5">
    <location>
        <begin position="94"/>
        <end position="114"/>
    </location>
</feature>
<gene>
    <name evidence="8" type="ORF">KFK14_04260</name>
</gene>
<dbReference type="SMART" id="SM00448">
    <property type="entry name" value="REC"/>
    <property type="match status" value="1"/>
</dbReference>
<dbReference type="SUPFAM" id="SSF47384">
    <property type="entry name" value="Homodimeric domain of signal transducing histidine kinase"/>
    <property type="match status" value="1"/>
</dbReference>
<evidence type="ECO:0000259" key="7">
    <source>
        <dbReference type="PROSITE" id="PS50110"/>
    </source>
</evidence>
<dbReference type="PANTHER" id="PTHR43065:SF49">
    <property type="entry name" value="HISTIDINE KINASE"/>
    <property type="match status" value="1"/>
</dbReference>
<feature type="transmembrane region" description="Helical" evidence="5">
    <location>
        <begin position="30"/>
        <end position="50"/>
    </location>
</feature>
<keyword evidence="5" id="KW-0812">Transmembrane</keyword>
<keyword evidence="9" id="KW-1185">Reference proteome</keyword>
<dbReference type="InterPro" id="IPR003594">
    <property type="entry name" value="HATPase_dom"/>
</dbReference>
<dbReference type="RefSeq" id="WP_212609989.1">
    <property type="nucleotide sequence ID" value="NZ_CP073910.1"/>
</dbReference>
<evidence type="ECO:0000313" key="8">
    <source>
        <dbReference type="EMBL" id="QUT06667.1"/>
    </source>
</evidence>
<evidence type="ECO:0000256" key="3">
    <source>
        <dbReference type="ARBA" id="ARBA00022553"/>
    </source>
</evidence>
<keyword evidence="5" id="KW-1133">Transmembrane helix</keyword>
<dbReference type="AlphaFoldDB" id="A0A975KB04"/>
<accession>A0A975KB04</accession>
<feature type="domain" description="Histidine kinase" evidence="6">
    <location>
        <begin position="176"/>
        <end position="395"/>
    </location>
</feature>
<dbReference type="PROSITE" id="PS50109">
    <property type="entry name" value="HIS_KIN"/>
    <property type="match status" value="1"/>
</dbReference>
<evidence type="ECO:0000256" key="4">
    <source>
        <dbReference type="PROSITE-ProRule" id="PRU00169"/>
    </source>
</evidence>
<dbReference type="Gene3D" id="3.30.565.10">
    <property type="entry name" value="Histidine kinase-like ATPase, C-terminal domain"/>
    <property type="match status" value="1"/>
</dbReference>
<dbReference type="InterPro" id="IPR001789">
    <property type="entry name" value="Sig_transdc_resp-reg_receiver"/>
</dbReference>
<dbReference type="CDD" id="cd00156">
    <property type="entry name" value="REC"/>
    <property type="match status" value="1"/>
</dbReference>
<evidence type="ECO:0000259" key="6">
    <source>
        <dbReference type="PROSITE" id="PS50109"/>
    </source>
</evidence>
<dbReference type="Pfam" id="PF00072">
    <property type="entry name" value="Response_reg"/>
    <property type="match status" value="1"/>
</dbReference>
<dbReference type="KEGG" id="spph:KFK14_04260"/>
<proteinExistence type="predicted"/>
<dbReference type="PANTHER" id="PTHR43065">
    <property type="entry name" value="SENSOR HISTIDINE KINASE"/>
    <property type="match status" value="1"/>
</dbReference>
<feature type="modified residue" description="4-aspartylphosphate" evidence="4">
    <location>
        <position position="470"/>
    </location>
</feature>